<keyword evidence="1" id="KW-0175">Coiled coil</keyword>
<dbReference type="OrthoDB" id="6087280at2759"/>
<evidence type="ECO:0000313" key="2">
    <source>
        <dbReference type="EMBL" id="CAC5378004.1"/>
    </source>
</evidence>
<accession>A0A6J8B4I9</accession>
<dbReference type="EMBL" id="CACVKT020002460">
    <property type="protein sequence ID" value="CAC5378004.1"/>
    <property type="molecule type" value="Genomic_DNA"/>
</dbReference>
<reference evidence="2 3" key="1">
    <citation type="submission" date="2020-06" db="EMBL/GenBank/DDBJ databases">
        <authorList>
            <person name="Li R."/>
            <person name="Bekaert M."/>
        </authorList>
    </citation>
    <scope>NUCLEOTIDE SEQUENCE [LARGE SCALE GENOMIC DNA]</scope>
    <source>
        <strain evidence="3">wild</strain>
    </source>
</reference>
<sequence>MININRIREDMKSNSELIQNKKKQIIEEISRLKSQIIQRLDKLQEGLIEDIHKVENECCVKIASIVSSFKDQYKDIIQCNTEIENIKKYASDIQAFLGMREIQKKITKNEKCIESMVVNKKIQRVDLEYTIDAKIHDFLINVKTFGSITIKNSPTTCNDLVRKKNRQAQILATEKENVHNIKLSFKQNLKTSCKNTRGGCVTDKGTYLFTNYVISGERLVALTAGGKFKCNIPWSNPYSSFDLVCIDDNTVAITTGESAEITGVIIFDLTKRATKHFVALPTSTFGISYDGKSLICCCDKEEIHVLSCTDFSITTIADTILPEFSYIATHADKILYTNPEENKVSCCLYSGELVWGFKMMVRDPRTLFL</sequence>
<protein>
    <submittedName>
        <fullName evidence="2">Uncharacterized protein</fullName>
    </submittedName>
</protein>
<dbReference type="AlphaFoldDB" id="A0A6J8B4I9"/>
<gene>
    <name evidence="2" type="ORF">MCOR_14253</name>
</gene>
<evidence type="ECO:0000256" key="1">
    <source>
        <dbReference type="SAM" id="Coils"/>
    </source>
</evidence>
<dbReference type="InterPro" id="IPR011044">
    <property type="entry name" value="Quino_amine_DH_bsu"/>
</dbReference>
<organism evidence="2 3">
    <name type="scientific">Mytilus coruscus</name>
    <name type="common">Sea mussel</name>
    <dbReference type="NCBI Taxonomy" id="42192"/>
    <lineage>
        <taxon>Eukaryota</taxon>
        <taxon>Metazoa</taxon>
        <taxon>Spiralia</taxon>
        <taxon>Lophotrochozoa</taxon>
        <taxon>Mollusca</taxon>
        <taxon>Bivalvia</taxon>
        <taxon>Autobranchia</taxon>
        <taxon>Pteriomorphia</taxon>
        <taxon>Mytilida</taxon>
        <taxon>Mytiloidea</taxon>
        <taxon>Mytilidae</taxon>
        <taxon>Mytilinae</taxon>
        <taxon>Mytilus</taxon>
    </lineage>
</organism>
<feature type="coiled-coil region" evidence="1">
    <location>
        <begin position="4"/>
        <end position="57"/>
    </location>
</feature>
<name>A0A6J8B4I9_MYTCO</name>
<proteinExistence type="predicted"/>
<keyword evidence="3" id="KW-1185">Reference proteome</keyword>
<evidence type="ECO:0000313" key="3">
    <source>
        <dbReference type="Proteomes" id="UP000507470"/>
    </source>
</evidence>
<dbReference type="Proteomes" id="UP000507470">
    <property type="component" value="Unassembled WGS sequence"/>
</dbReference>
<dbReference type="SUPFAM" id="SSF50969">
    <property type="entry name" value="YVTN repeat-like/Quinoprotein amine dehydrogenase"/>
    <property type="match status" value="1"/>
</dbReference>